<dbReference type="EMBL" id="BKCG01000002">
    <property type="protein sequence ID" value="GER58963.1"/>
    <property type="molecule type" value="Genomic_DNA"/>
</dbReference>
<proteinExistence type="predicted"/>
<dbReference type="PANTHER" id="PTHR43877">
    <property type="entry name" value="AMINOALKYLPHOSPHONATE N-ACETYLTRANSFERASE-RELATED-RELATED"/>
    <property type="match status" value="1"/>
</dbReference>
<name>A0A5J4IZP0_9FLAO</name>
<sequence length="151" mass="17059">MIDLIKTDTSNPDFVNLVKELDSFLAITDGDDHEFYDQFNQLNSIKHVIIAYEGSIAVGCGAIKEYDATTMEIKRMFTKSNFRGNGIASEILQALETWAQSLNYTSCILETGVRQVEAVSLYIKRGYCQIENYGQYTDVVDSVCFKKVLNK</sequence>
<feature type="domain" description="N-acetyltransferase" evidence="3">
    <location>
        <begin position="1"/>
        <end position="150"/>
    </location>
</feature>
<evidence type="ECO:0000256" key="1">
    <source>
        <dbReference type="ARBA" id="ARBA00022679"/>
    </source>
</evidence>
<dbReference type="InterPro" id="IPR000182">
    <property type="entry name" value="GNAT_dom"/>
</dbReference>
<dbReference type="SUPFAM" id="SSF55729">
    <property type="entry name" value="Acyl-CoA N-acyltransferases (Nat)"/>
    <property type="match status" value="1"/>
</dbReference>
<dbReference type="PROSITE" id="PS51186">
    <property type="entry name" value="GNAT"/>
    <property type="match status" value="1"/>
</dbReference>
<dbReference type="CDD" id="cd04301">
    <property type="entry name" value="NAT_SF"/>
    <property type="match status" value="1"/>
</dbReference>
<gene>
    <name evidence="4" type="ORF">ULMA_10710</name>
</gene>
<dbReference type="Gene3D" id="3.40.630.30">
    <property type="match status" value="1"/>
</dbReference>
<dbReference type="OrthoDB" id="9803233at2"/>
<dbReference type="InterPro" id="IPR016181">
    <property type="entry name" value="Acyl_CoA_acyltransferase"/>
</dbReference>
<dbReference type="Pfam" id="PF00583">
    <property type="entry name" value="Acetyltransf_1"/>
    <property type="match status" value="1"/>
</dbReference>
<keyword evidence="5" id="KW-1185">Reference proteome</keyword>
<evidence type="ECO:0000313" key="4">
    <source>
        <dbReference type="EMBL" id="GER58963.1"/>
    </source>
</evidence>
<dbReference type="InterPro" id="IPR050832">
    <property type="entry name" value="Bact_Acetyltransf"/>
</dbReference>
<evidence type="ECO:0000259" key="3">
    <source>
        <dbReference type="PROSITE" id="PS51186"/>
    </source>
</evidence>
<evidence type="ECO:0000256" key="2">
    <source>
        <dbReference type="ARBA" id="ARBA00023315"/>
    </source>
</evidence>
<keyword evidence="2" id="KW-0012">Acyltransferase</keyword>
<dbReference type="PANTHER" id="PTHR43877:SF2">
    <property type="entry name" value="AMINOALKYLPHOSPHONATE N-ACETYLTRANSFERASE-RELATED"/>
    <property type="match status" value="1"/>
</dbReference>
<accession>A0A5J4IZP0</accession>
<reference evidence="4 5" key="1">
    <citation type="submission" date="2019-08" db="EMBL/GenBank/DDBJ databases">
        <title>Draft genome sequence of Ulvibacter marinus type strain NBRC 109484.</title>
        <authorList>
            <person name="Kawano K."/>
            <person name="Ushijima N."/>
            <person name="Kihara M."/>
            <person name="Itoh H."/>
        </authorList>
    </citation>
    <scope>NUCLEOTIDE SEQUENCE [LARGE SCALE GENOMIC DNA]</scope>
    <source>
        <strain evidence="4 5">NBRC 109484</strain>
    </source>
</reference>
<dbReference type="RefSeq" id="WP_151673042.1">
    <property type="nucleotide sequence ID" value="NZ_BKCG01000002.1"/>
</dbReference>
<protein>
    <submittedName>
        <fullName evidence="4">N-acetyltransferase</fullName>
    </submittedName>
</protein>
<dbReference type="Proteomes" id="UP000326509">
    <property type="component" value="Unassembled WGS sequence"/>
</dbReference>
<comment type="caution">
    <text evidence="4">The sequence shown here is derived from an EMBL/GenBank/DDBJ whole genome shotgun (WGS) entry which is preliminary data.</text>
</comment>
<organism evidence="4 5">
    <name type="scientific">Patiriisocius marinus</name>
    <dbReference type="NCBI Taxonomy" id="1397112"/>
    <lineage>
        <taxon>Bacteria</taxon>
        <taxon>Pseudomonadati</taxon>
        <taxon>Bacteroidota</taxon>
        <taxon>Flavobacteriia</taxon>
        <taxon>Flavobacteriales</taxon>
        <taxon>Flavobacteriaceae</taxon>
        <taxon>Patiriisocius</taxon>
    </lineage>
</organism>
<dbReference type="GO" id="GO:0016747">
    <property type="term" value="F:acyltransferase activity, transferring groups other than amino-acyl groups"/>
    <property type="evidence" value="ECO:0007669"/>
    <property type="project" value="InterPro"/>
</dbReference>
<evidence type="ECO:0000313" key="5">
    <source>
        <dbReference type="Proteomes" id="UP000326509"/>
    </source>
</evidence>
<keyword evidence="1 4" id="KW-0808">Transferase</keyword>
<dbReference type="AlphaFoldDB" id="A0A5J4IZP0"/>